<dbReference type="Proteomes" id="UP001346149">
    <property type="component" value="Unassembled WGS sequence"/>
</dbReference>
<reference evidence="2 3" key="1">
    <citation type="journal article" date="2023" name="Hortic Res">
        <title>Pangenome of water caltrop reveals structural variations and asymmetric subgenome divergence after allopolyploidization.</title>
        <authorList>
            <person name="Zhang X."/>
            <person name="Chen Y."/>
            <person name="Wang L."/>
            <person name="Yuan Y."/>
            <person name="Fang M."/>
            <person name="Shi L."/>
            <person name="Lu R."/>
            <person name="Comes H.P."/>
            <person name="Ma Y."/>
            <person name="Chen Y."/>
            <person name="Huang G."/>
            <person name="Zhou Y."/>
            <person name="Zheng Z."/>
            <person name="Qiu Y."/>
        </authorList>
    </citation>
    <scope>NUCLEOTIDE SEQUENCE [LARGE SCALE GENOMIC DNA]</scope>
    <source>
        <strain evidence="2">F231</strain>
    </source>
</reference>
<comment type="caution">
    <text evidence="2">The sequence shown here is derived from an EMBL/GenBank/DDBJ whole genome shotgun (WGS) entry which is preliminary data.</text>
</comment>
<accession>A0AAN7R8P5</accession>
<keyword evidence="3" id="KW-1185">Reference proteome</keyword>
<organism evidence="2 3">
    <name type="scientific">Trapa natans</name>
    <name type="common">Water chestnut</name>
    <dbReference type="NCBI Taxonomy" id="22666"/>
    <lineage>
        <taxon>Eukaryota</taxon>
        <taxon>Viridiplantae</taxon>
        <taxon>Streptophyta</taxon>
        <taxon>Embryophyta</taxon>
        <taxon>Tracheophyta</taxon>
        <taxon>Spermatophyta</taxon>
        <taxon>Magnoliopsida</taxon>
        <taxon>eudicotyledons</taxon>
        <taxon>Gunneridae</taxon>
        <taxon>Pentapetalae</taxon>
        <taxon>rosids</taxon>
        <taxon>malvids</taxon>
        <taxon>Myrtales</taxon>
        <taxon>Lythraceae</taxon>
        <taxon>Trapa</taxon>
    </lineage>
</organism>
<gene>
    <name evidence="2" type="ORF">SAY86_022770</name>
</gene>
<sequence length="355" mass="39544">MVPDSYWEEKWRVMQKSQEREQGSKGKEVAEKKKGWSHRMRLSFSRTESDPSPAKVEGEISTSVQRNLIDDLSRAQKCNGVAEETNFQRISVEKKGLNEHFAEVECVEENSHKDSISTPQEGFRGRKSEESWPLFSRSAIQTSLVADLGNDTDRSSVASNRSADEQYHLQPSGVTMPPLIDEDAPVNFCPGYDSTEKANAPHTYNGDAPSKCHLTSDYTGKTVAGLKERKLLSGKFQWLRKLRQNSPIETTSEKCEVESKKDNSTRYFVGNNSASPSVTSKGDGCNDQSVVGTLNYLGQSMLAHVQVIESIFQQDRVQSGSPESFSTSISVDKGQVTAMEALKELRRISNLLSEM</sequence>
<dbReference type="EMBL" id="JAXQNO010000008">
    <property type="protein sequence ID" value="KAK4792335.1"/>
    <property type="molecule type" value="Genomic_DNA"/>
</dbReference>
<dbReference type="AlphaFoldDB" id="A0AAN7R8P5"/>
<feature type="region of interest" description="Disordered" evidence="1">
    <location>
        <begin position="1"/>
        <end position="62"/>
    </location>
</feature>
<feature type="region of interest" description="Disordered" evidence="1">
    <location>
        <begin position="150"/>
        <end position="178"/>
    </location>
</feature>
<proteinExistence type="predicted"/>
<evidence type="ECO:0000313" key="3">
    <source>
        <dbReference type="Proteomes" id="UP001346149"/>
    </source>
</evidence>
<feature type="compositionally biased region" description="Basic and acidic residues" evidence="1">
    <location>
        <begin position="7"/>
        <end position="34"/>
    </location>
</feature>
<name>A0AAN7R8P5_TRANT</name>
<evidence type="ECO:0000313" key="2">
    <source>
        <dbReference type="EMBL" id="KAK4792335.1"/>
    </source>
</evidence>
<protein>
    <submittedName>
        <fullName evidence="2">Uncharacterized protein</fullName>
    </submittedName>
</protein>
<evidence type="ECO:0000256" key="1">
    <source>
        <dbReference type="SAM" id="MobiDB-lite"/>
    </source>
</evidence>